<proteinExistence type="predicted"/>
<sequence>MKAPICRVCVTSDILCTGCEDKLKQGNISQVDIDLARTLSKLAVQHPILEHSEFKSTISFKEMLLVLVPKGMAGNFIGRKGTLIKEISDTLGQRRIKVVEETNNPKELVQRILYPAQLLGVNVVYSGKKQIFKVRISRADRQRIHEKESLEKLFEKLLGSETNIIFE</sequence>
<accession>A0A832UW27</accession>
<keyword evidence="4" id="KW-1185">Reference proteome</keyword>
<dbReference type="EMBL" id="DVAB01000039">
    <property type="protein sequence ID" value="HIK00835.1"/>
    <property type="molecule type" value="Genomic_DNA"/>
</dbReference>
<dbReference type="SUPFAM" id="SSF54791">
    <property type="entry name" value="Eukaryotic type KH-domain (KH-domain type I)"/>
    <property type="match status" value="1"/>
</dbReference>
<protein>
    <recommendedName>
        <fullName evidence="2">K Homology domain-containing protein</fullName>
    </recommendedName>
</protein>
<comment type="caution">
    <text evidence="3">The sequence shown here is derived from an EMBL/GenBank/DDBJ whole genome shotgun (WGS) entry which is preliminary data.</text>
</comment>
<evidence type="ECO:0000256" key="1">
    <source>
        <dbReference type="PROSITE-ProRule" id="PRU00117"/>
    </source>
</evidence>
<dbReference type="Pfam" id="PF00013">
    <property type="entry name" value="KH_1"/>
    <property type="match status" value="1"/>
</dbReference>
<dbReference type="Gene3D" id="3.30.1370.10">
    <property type="entry name" value="K Homology domain, type 1"/>
    <property type="match status" value="1"/>
</dbReference>
<keyword evidence="1" id="KW-0694">RNA-binding</keyword>
<dbReference type="GO" id="GO:0006353">
    <property type="term" value="P:DNA-templated transcription termination"/>
    <property type="evidence" value="ECO:0007669"/>
    <property type="project" value="UniProtKB-KW"/>
</dbReference>
<name>A0A832UW27_9ARCH</name>
<dbReference type="InterPro" id="IPR036612">
    <property type="entry name" value="KH_dom_type_1_sf"/>
</dbReference>
<dbReference type="InterPro" id="IPR004088">
    <property type="entry name" value="KH_dom_type_1"/>
</dbReference>
<dbReference type="PROSITE" id="PS50084">
    <property type="entry name" value="KH_TYPE_1"/>
    <property type="match status" value="1"/>
</dbReference>
<evidence type="ECO:0000313" key="4">
    <source>
        <dbReference type="Proteomes" id="UP000646946"/>
    </source>
</evidence>
<gene>
    <name evidence="3" type="ORF">H1016_04830</name>
</gene>
<evidence type="ECO:0000313" key="3">
    <source>
        <dbReference type="EMBL" id="HIK00835.1"/>
    </source>
</evidence>
<dbReference type="GO" id="GO:0003723">
    <property type="term" value="F:RNA binding"/>
    <property type="evidence" value="ECO:0007669"/>
    <property type="project" value="UniProtKB-UniRule"/>
</dbReference>
<reference evidence="3 4" key="1">
    <citation type="journal article" name="Nat. Commun.">
        <title>Undinarchaeota illuminate DPANN phylogeny and the impact of gene transfer on archaeal evolution.</title>
        <authorList>
            <person name="Dombrowski N."/>
            <person name="Williams T.A."/>
            <person name="Sun J."/>
            <person name="Woodcroft B.J."/>
            <person name="Lee J.H."/>
            <person name="Minh B.Q."/>
            <person name="Rinke C."/>
            <person name="Spang A."/>
        </authorList>
    </citation>
    <scope>NUCLEOTIDE SEQUENCE [LARGE SCALE GENOMIC DNA]</scope>
    <source>
        <strain evidence="3">MAG_bin1129</strain>
    </source>
</reference>
<evidence type="ECO:0000259" key="2">
    <source>
        <dbReference type="Pfam" id="PF00013"/>
    </source>
</evidence>
<feature type="domain" description="K Homology" evidence="2">
    <location>
        <begin position="66"/>
        <end position="103"/>
    </location>
</feature>
<dbReference type="AlphaFoldDB" id="A0A832UW27"/>
<organism evidence="3 4">
    <name type="scientific">Candidatus Naiadarchaeum limnaeum</name>
    <dbReference type="NCBI Taxonomy" id="2756139"/>
    <lineage>
        <taxon>Archaea</taxon>
        <taxon>Candidatus Undinarchaeota</taxon>
        <taxon>Candidatus Undinarchaeia</taxon>
        <taxon>Candidatus Naiadarchaeales</taxon>
        <taxon>Candidatus Naiadarchaeaceae</taxon>
        <taxon>Candidatus Naiadarchaeum</taxon>
    </lineage>
</organism>
<dbReference type="Proteomes" id="UP000646946">
    <property type="component" value="Unassembled WGS sequence"/>
</dbReference>